<dbReference type="GO" id="GO:0016706">
    <property type="term" value="F:2-oxoglutarate-dependent dioxygenase activity"/>
    <property type="evidence" value="ECO:0007669"/>
    <property type="project" value="UniProtKB-ARBA"/>
</dbReference>
<dbReference type="InterPro" id="IPR038492">
    <property type="entry name" value="GBBH-like_N_sf"/>
</dbReference>
<keyword evidence="3" id="KW-0479">Metal-binding</keyword>
<dbReference type="Pfam" id="PF06155">
    <property type="entry name" value="GBBH-like_N"/>
    <property type="match status" value="1"/>
</dbReference>
<dbReference type="Proteomes" id="UP000030671">
    <property type="component" value="Unassembled WGS sequence"/>
</dbReference>
<evidence type="ECO:0000313" key="9">
    <source>
        <dbReference type="EMBL" id="ETW77614.1"/>
    </source>
</evidence>
<evidence type="ECO:0000256" key="6">
    <source>
        <dbReference type="ARBA" id="ARBA00023004"/>
    </source>
</evidence>
<feature type="domain" description="Gamma-butyrobetaine hydroxylase-like N-terminal" evidence="8">
    <location>
        <begin position="43"/>
        <end position="109"/>
    </location>
</feature>
<dbReference type="GO" id="GO:0005739">
    <property type="term" value="C:mitochondrion"/>
    <property type="evidence" value="ECO:0007669"/>
    <property type="project" value="TreeGrafter"/>
</dbReference>
<organism evidence="9 10">
    <name type="scientific">Heterobasidion irregulare (strain TC 32-1)</name>
    <dbReference type="NCBI Taxonomy" id="747525"/>
    <lineage>
        <taxon>Eukaryota</taxon>
        <taxon>Fungi</taxon>
        <taxon>Dikarya</taxon>
        <taxon>Basidiomycota</taxon>
        <taxon>Agaricomycotina</taxon>
        <taxon>Agaricomycetes</taxon>
        <taxon>Russulales</taxon>
        <taxon>Bondarzewiaceae</taxon>
        <taxon>Heterobasidion</taxon>
        <taxon>Heterobasidion annosum species complex</taxon>
    </lineage>
</organism>
<dbReference type="GeneID" id="20671314"/>
<sequence length="411" mass="46383">MALRLLPGLKRSLSPAWPIAARFTSTLTATAGENSLAIPSLNTSFSYQWLRDSCQCPSCVHPSTRQKLHRTSDIPYNVAPAKEGVRAGQDGVHIKWTSGHTSFYPSAFLERYASSERLNTFHKDVHKQSWNAKSISQSSDLFLSYGSLRSDVGLLDAITQLSKYGLLFLTGVPNTETSDERCEVRRVADTFGQLRSTFYGETWDVKNIVNSRNIAYTNLFLGLHTDLSYFEHPPRYQILHCIRNRVKGGTSIFVDSLHAAKALRQIDPTAFSILSSTPVSFHYINDGHHLHYNHPTIQHSPLGNEISYINYSPPFQAPLPRDTPPGFYTALERFSNLMEGPEARFEYTLKEGDVVIFDNRRVLHARTAFMEAEEGAGGEETNRWLKGCYFEADRMADRGRILREKLESVAL</sequence>
<evidence type="ECO:0000256" key="2">
    <source>
        <dbReference type="ARBA" id="ARBA00008654"/>
    </source>
</evidence>
<dbReference type="STRING" id="747525.W4JVW1"/>
<comment type="cofactor">
    <cofactor evidence="1">
        <name>Fe(2+)</name>
        <dbReference type="ChEBI" id="CHEBI:29033"/>
    </cofactor>
</comment>
<dbReference type="GO" id="GO:0046872">
    <property type="term" value="F:metal ion binding"/>
    <property type="evidence" value="ECO:0007669"/>
    <property type="project" value="UniProtKB-KW"/>
</dbReference>
<comment type="similarity">
    <text evidence="2">Belongs to the gamma-BBH/TMLD family.</text>
</comment>
<keyword evidence="4" id="KW-0223">Dioxygenase</keyword>
<feature type="domain" description="TauD/TfdA-like" evidence="7">
    <location>
        <begin position="155"/>
        <end position="389"/>
    </location>
</feature>
<name>W4JVW1_HETIT</name>
<dbReference type="InterPro" id="IPR042098">
    <property type="entry name" value="TauD-like_sf"/>
</dbReference>
<dbReference type="PANTHER" id="PTHR10696:SF25">
    <property type="entry name" value="OXIDOREDUCTASE AIM17-RELATED"/>
    <property type="match status" value="1"/>
</dbReference>
<dbReference type="PANTHER" id="PTHR10696">
    <property type="entry name" value="GAMMA-BUTYROBETAINE HYDROXYLASE-RELATED"/>
    <property type="match status" value="1"/>
</dbReference>
<accession>W4JVW1</accession>
<dbReference type="eggNOG" id="KOG3888">
    <property type="taxonomic scope" value="Eukaryota"/>
</dbReference>
<evidence type="ECO:0008006" key="11">
    <source>
        <dbReference type="Google" id="ProtNLM"/>
    </source>
</evidence>
<keyword evidence="5" id="KW-0560">Oxidoreductase</keyword>
<dbReference type="OrthoDB" id="406634at2759"/>
<evidence type="ECO:0000259" key="7">
    <source>
        <dbReference type="Pfam" id="PF02668"/>
    </source>
</evidence>
<dbReference type="InterPro" id="IPR050411">
    <property type="entry name" value="AlphaKG_dependent_hydroxylases"/>
</dbReference>
<dbReference type="Gene3D" id="3.60.130.10">
    <property type="entry name" value="Clavaminate synthase-like"/>
    <property type="match status" value="1"/>
</dbReference>
<evidence type="ECO:0000256" key="3">
    <source>
        <dbReference type="ARBA" id="ARBA00022723"/>
    </source>
</evidence>
<evidence type="ECO:0000256" key="4">
    <source>
        <dbReference type="ARBA" id="ARBA00022964"/>
    </source>
</evidence>
<dbReference type="FunFam" id="3.30.2020.30:FF:000002">
    <property type="entry name" value="Putative gamma-butyrobetaine dioxygenase"/>
    <property type="match status" value="1"/>
</dbReference>
<protein>
    <recommendedName>
        <fullName evidence="11">TauD/TfdA-like domain-containing protein</fullName>
    </recommendedName>
</protein>
<dbReference type="RefSeq" id="XP_009551094.1">
    <property type="nucleotide sequence ID" value="XM_009552799.1"/>
</dbReference>
<dbReference type="HOGENOM" id="CLU_021859_0_1_1"/>
<dbReference type="KEGG" id="hir:HETIRDRAFT_327285"/>
<dbReference type="EMBL" id="KI925463">
    <property type="protein sequence ID" value="ETW77614.1"/>
    <property type="molecule type" value="Genomic_DNA"/>
</dbReference>
<dbReference type="AlphaFoldDB" id="W4JVW1"/>
<evidence type="ECO:0000313" key="10">
    <source>
        <dbReference type="Proteomes" id="UP000030671"/>
    </source>
</evidence>
<dbReference type="CDD" id="cd00250">
    <property type="entry name" value="CAS_like"/>
    <property type="match status" value="1"/>
</dbReference>
<dbReference type="Gene3D" id="3.30.2020.30">
    <property type="match status" value="1"/>
</dbReference>
<dbReference type="GO" id="GO:0045329">
    <property type="term" value="P:carnitine biosynthetic process"/>
    <property type="evidence" value="ECO:0007669"/>
    <property type="project" value="TreeGrafter"/>
</dbReference>
<keyword evidence="6" id="KW-0408">Iron</keyword>
<dbReference type="InterPro" id="IPR003819">
    <property type="entry name" value="TauD/TfdA-like"/>
</dbReference>
<dbReference type="InterPro" id="IPR010376">
    <property type="entry name" value="GBBH-like_N"/>
</dbReference>
<evidence type="ECO:0000256" key="1">
    <source>
        <dbReference type="ARBA" id="ARBA00001954"/>
    </source>
</evidence>
<evidence type="ECO:0000256" key="5">
    <source>
        <dbReference type="ARBA" id="ARBA00023002"/>
    </source>
</evidence>
<dbReference type="SUPFAM" id="SSF51197">
    <property type="entry name" value="Clavaminate synthase-like"/>
    <property type="match status" value="1"/>
</dbReference>
<dbReference type="Pfam" id="PF02668">
    <property type="entry name" value="TauD"/>
    <property type="match status" value="1"/>
</dbReference>
<reference evidence="9 10" key="1">
    <citation type="journal article" date="2012" name="New Phytol.">
        <title>Insight into trade-off between wood decay and parasitism from the genome of a fungal forest pathogen.</title>
        <authorList>
            <person name="Olson A."/>
            <person name="Aerts A."/>
            <person name="Asiegbu F."/>
            <person name="Belbahri L."/>
            <person name="Bouzid O."/>
            <person name="Broberg A."/>
            <person name="Canback B."/>
            <person name="Coutinho P.M."/>
            <person name="Cullen D."/>
            <person name="Dalman K."/>
            <person name="Deflorio G."/>
            <person name="van Diepen L.T."/>
            <person name="Dunand C."/>
            <person name="Duplessis S."/>
            <person name="Durling M."/>
            <person name="Gonthier P."/>
            <person name="Grimwood J."/>
            <person name="Fossdal C.G."/>
            <person name="Hansson D."/>
            <person name="Henrissat B."/>
            <person name="Hietala A."/>
            <person name="Himmelstrand K."/>
            <person name="Hoffmeister D."/>
            <person name="Hogberg N."/>
            <person name="James T.Y."/>
            <person name="Karlsson M."/>
            <person name="Kohler A."/>
            <person name="Kues U."/>
            <person name="Lee Y.H."/>
            <person name="Lin Y.C."/>
            <person name="Lind M."/>
            <person name="Lindquist E."/>
            <person name="Lombard V."/>
            <person name="Lucas S."/>
            <person name="Lunden K."/>
            <person name="Morin E."/>
            <person name="Murat C."/>
            <person name="Park J."/>
            <person name="Raffaello T."/>
            <person name="Rouze P."/>
            <person name="Salamov A."/>
            <person name="Schmutz J."/>
            <person name="Solheim H."/>
            <person name="Stahlberg J."/>
            <person name="Velez H."/>
            <person name="de Vries R.P."/>
            <person name="Wiebenga A."/>
            <person name="Woodward S."/>
            <person name="Yakovlev I."/>
            <person name="Garbelotto M."/>
            <person name="Martin F."/>
            <person name="Grigoriev I.V."/>
            <person name="Stenlid J."/>
        </authorList>
    </citation>
    <scope>NUCLEOTIDE SEQUENCE [LARGE SCALE GENOMIC DNA]</scope>
    <source>
        <strain evidence="9 10">TC 32-1</strain>
    </source>
</reference>
<evidence type="ECO:0000259" key="8">
    <source>
        <dbReference type="Pfam" id="PF06155"/>
    </source>
</evidence>
<gene>
    <name evidence="9" type="ORF">HETIRDRAFT_327285</name>
</gene>
<dbReference type="InParanoid" id="W4JVW1"/>
<keyword evidence="10" id="KW-1185">Reference proteome</keyword>
<proteinExistence type="inferred from homology"/>